<sequence length="70" mass="7964">MSATPVMYAMMLEAPRDWETIYYLLGLGADPTIVIDGWTYAQWAREMGKDYLALRLDEVAGRDELFEVGS</sequence>
<dbReference type="Proteomes" id="UP000030676">
    <property type="component" value="Unassembled WGS sequence"/>
</dbReference>
<organism evidence="1">
    <name type="scientific">Fusarium oxysporum f. sp. conglutinans race 2 54008</name>
    <dbReference type="NCBI Taxonomy" id="1089457"/>
    <lineage>
        <taxon>Eukaryota</taxon>
        <taxon>Fungi</taxon>
        <taxon>Dikarya</taxon>
        <taxon>Ascomycota</taxon>
        <taxon>Pezizomycotina</taxon>
        <taxon>Sordariomycetes</taxon>
        <taxon>Hypocreomycetidae</taxon>
        <taxon>Hypocreales</taxon>
        <taxon>Nectriaceae</taxon>
        <taxon>Fusarium</taxon>
        <taxon>Fusarium oxysporum species complex</taxon>
    </lineage>
</organism>
<name>X0GLJ2_FUSOX</name>
<dbReference type="OrthoDB" id="341259at2759"/>
<proteinExistence type="predicted"/>
<protein>
    <submittedName>
        <fullName evidence="1">Uncharacterized protein</fullName>
    </submittedName>
</protein>
<dbReference type="HOGENOM" id="CLU_2757892_0_0_1"/>
<evidence type="ECO:0000313" key="1">
    <source>
        <dbReference type="EMBL" id="EXL64173.1"/>
    </source>
</evidence>
<accession>X0GLJ2</accession>
<gene>
    <name evidence="1" type="ORF">FOPG_19557</name>
</gene>
<reference evidence="1" key="1">
    <citation type="submission" date="2011-11" db="EMBL/GenBank/DDBJ databases">
        <title>The Genome Sequence of Fusarium oxysporum PHW808.</title>
        <authorList>
            <consortium name="The Broad Institute Genome Sequencing Platform"/>
            <person name="Ma L.-J."/>
            <person name="Gale L.R."/>
            <person name="Schwartz D.C."/>
            <person name="Zhou S."/>
            <person name="Corby-Kistler H."/>
            <person name="Young S.K."/>
            <person name="Zeng Q."/>
            <person name="Gargeya S."/>
            <person name="Fitzgerald M."/>
            <person name="Haas B."/>
            <person name="Abouelleil A."/>
            <person name="Alvarado L."/>
            <person name="Arachchi H.M."/>
            <person name="Berlin A."/>
            <person name="Brown A."/>
            <person name="Chapman S.B."/>
            <person name="Chen Z."/>
            <person name="Dunbar C."/>
            <person name="Freedman E."/>
            <person name="Gearin G."/>
            <person name="Goldberg J."/>
            <person name="Griggs A."/>
            <person name="Gujja S."/>
            <person name="Heiman D."/>
            <person name="Howarth C."/>
            <person name="Larson L."/>
            <person name="Lui A."/>
            <person name="MacDonald P.J.P."/>
            <person name="Montmayeur A."/>
            <person name="Murphy C."/>
            <person name="Neiman D."/>
            <person name="Pearson M."/>
            <person name="Priest M."/>
            <person name="Roberts A."/>
            <person name="Saif S."/>
            <person name="Shea T."/>
            <person name="Shenoy N."/>
            <person name="Sisk P."/>
            <person name="Stolte C."/>
            <person name="Sykes S."/>
            <person name="Wortman J."/>
            <person name="Nusbaum C."/>
            <person name="Birren B."/>
        </authorList>
    </citation>
    <scope>NUCLEOTIDE SEQUENCE [LARGE SCALE GENOMIC DNA]</scope>
    <source>
        <strain evidence="1">54008</strain>
    </source>
</reference>
<dbReference type="AlphaFoldDB" id="X0GLJ2"/>
<dbReference type="EMBL" id="KK034292">
    <property type="protein sequence ID" value="EXL64173.1"/>
    <property type="molecule type" value="Genomic_DNA"/>
</dbReference>
<reference evidence="1" key="2">
    <citation type="submission" date="2014-03" db="EMBL/GenBank/DDBJ databases">
        <title>The Genome Annotation of Fusarium oxysporum PHW808.</title>
        <authorList>
            <consortium name="The Broad Institute Genomics Platform"/>
            <person name="Ma L.-J."/>
            <person name="Corby-Kistler H."/>
            <person name="Broz K."/>
            <person name="Gale L.R."/>
            <person name="Jonkers W."/>
            <person name="O'Donnell K."/>
            <person name="Ploetz R."/>
            <person name="Steinberg C."/>
            <person name="Schwartz D.C."/>
            <person name="VanEtten H."/>
            <person name="Zhou S."/>
            <person name="Young S.K."/>
            <person name="Zeng Q."/>
            <person name="Gargeya S."/>
            <person name="Fitzgerald M."/>
            <person name="Abouelleil A."/>
            <person name="Alvarado L."/>
            <person name="Chapman S.B."/>
            <person name="Gainer-Dewar J."/>
            <person name="Goldberg J."/>
            <person name="Griggs A."/>
            <person name="Gujja S."/>
            <person name="Hansen M."/>
            <person name="Howarth C."/>
            <person name="Imamovic A."/>
            <person name="Ireland A."/>
            <person name="Larimer J."/>
            <person name="McCowan C."/>
            <person name="Murphy C."/>
            <person name="Pearson M."/>
            <person name="Poon T.W."/>
            <person name="Priest M."/>
            <person name="Roberts A."/>
            <person name="Saif S."/>
            <person name="Shea T."/>
            <person name="Sykes S."/>
            <person name="Wortman J."/>
            <person name="Nusbaum C."/>
            <person name="Birren B."/>
        </authorList>
    </citation>
    <scope>NUCLEOTIDE SEQUENCE</scope>
    <source>
        <strain evidence="1">54008</strain>
    </source>
</reference>